<comment type="catalytic activity">
    <reaction evidence="8">
        <text>[GlcNAc-(1-&gt;4)-Mur2Ac(oyl-L-Ala-gamma-D-Glu-L-Lys-D-Ala-D-Ala)](n)-di-trans,octa-cis-undecaprenyl diphosphate + beta-D-GlcNAc-(1-&gt;4)-Mur2Ac(oyl-L-Ala-gamma-D-Glu-L-Lys-D-Ala-D-Ala)-di-trans,octa-cis-undecaprenyl diphosphate = [GlcNAc-(1-&gt;4)-Mur2Ac(oyl-L-Ala-gamma-D-Glu-L-Lys-D-Ala-D-Ala)](n+1)-di-trans,octa-cis-undecaprenyl diphosphate + di-trans,octa-cis-undecaprenyl diphosphate + H(+)</text>
        <dbReference type="Rhea" id="RHEA:23708"/>
        <dbReference type="Rhea" id="RHEA-COMP:9602"/>
        <dbReference type="Rhea" id="RHEA-COMP:9603"/>
        <dbReference type="ChEBI" id="CHEBI:15378"/>
        <dbReference type="ChEBI" id="CHEBI:58405"/>
        <dbReference type="ChEBI" id="CHEBI:60033"/>
        <dbReference type="ChEBI" id="CHEBI:78435"/>
        <dbReference type="EC" id="2.4.99.28"/>
    </reaction>
</comment>
<keyword evidence="3 12" id="KW-0328">Glycosyltransferase</keyword>
<proteinExistence type="predicted"/>
<dbReference type="PANTHER" id="PTHR32282">
    <property type="entry name" value="BINDING PROTEIN TRANSPEPTIDASE, PUTATIVE-RELATED"/>
    <property type="match status" value="1"/>
</dbReference>
<evidence type="ECO:0000256" key="7">
    <source>
        <dbReference type="ARBA" id="ARBA00034000"/>
    </source>
</evidence>
<keyword evidence="6" id="KW-0511">Multifunctional enzyme</keyword>
<feature type="domain" description="Glycosyl transferase family 51" evidence="11">
    <location>
        <begin position="69"/>
        <end position="258"/>
    </location>
</feature>
<feature type="domain" description="Penicillin-binding protein transpeptidase" evidence="10">
    <location>
        <begin position="355"/>
        <end position="649"/>
    </location>
</feature>
<keyword evidence="4 12" id="KW-0808">Transferase</keyword>
<dbReference type="InterPro" id="IPR001264">
    <property type="entry name" value="Glyco_trans_51"/>
</dbReference>
<keyword evidence="2" id="KW-0645">Protease</keyword>
<reference evidence="13" key="1">
    <citation type="journal article" date="2019" name="Int. J. Syst. Evol. Microbiol.">
        <title>The Global Catalogue of Microorganisms (GCM) 10K type strain sequencing project: providing services to taxonomists for standard genome sequencing and annotation.</title>
        <authorList>
            <consortium name="The Broad Institute Genomics Platform"/>
            <consortium name="The Broad Institute Genome Sequencing Center for Infectious Disease"/>
            <person name="Wu L."/>
            <person name="Ma J."/>
        </authorList>
    </citation>
    <scope>NUCLEOTIDE SEQUENCE [LARGE SCALE GENOMIC DNA]</scope>
    <source>
        <strain evidence="13">CCUG 62763</strain>
    </source>
</reference>
<dbReference type="InterPro" id="IPR023346">
    <property type="entry name" value="Lysozyme-like_dom_sf"/>
</dbReference>
<dbReference type="SUPFAM" id="SSF56601">
    <property type="entry name" value="beta-lactamase/transpeptidase-like"/>
    <property type="match status" value="1"/>
</dbReference>
<evidence type="ECO:0000256" key="4">
    <source>
        <dbReference type="ARBA" id="ARBA00022679"/>
    </source>
</evidence>
<evidence type="ECO:0000256" key="1">
    <source>
        <dbReference type="ARBA" id="ARBA00022645"/>
    </source>
</evidence>
<evidence type="ECO:0000256" key="3">
    <source>
        <dbReference type="ARBA" id="ARBA00022676"/>
    </source>
</evidence>
<sequence>MSAASRARVLGKLVAMIVVAGALVAGLLFPLVGGSGLVARNSASLLDALPVELTDATPAGNSRVLAADGSLITNFYAHNRTVVASDQIADVMKQALVDIEDSRFYDHNGLDVQGTLRAAVTNVAAGSVQEGGSTITQQLVKQTLLETADSAEERQEAIEQDGVEGLSRKLREARLALALEETYSKDEILTRYLNIVYFGQGAYGIQAAAQKYFSVNAADLTLPQAAMLAGLVQSPTNDDPITQPENGQTRRNQVLQRMFDLGHLDGTTEEQLAALMAEPVQVAPGISPPNGCIDAAIGGFFCAFMQQYLTQVLGISQEQLDNGGLTIQTTLNPQLQTLGDQAVLNTLPMGDQLAGMFTAVQPGTGAVLAMSVNRQYGCAEPQCESVVLHTAASKGSGSTYKVFTAAAALEAGIPASTVISTPGNQYTSRVFRGPSCGGDRSQSTGMYCVENAGNYPDTLDMVGALVRSSNTYFLALEDRLGSVEGPVRMAERMGMSFDQPTQNSADEIIDGNFGSFTLGAEATSPLDLVTAYSTLAAQGTQCDPIPVVQVFDRAGQPLTGDDGQPVVRGDQCTPNAIPANIANTLANILVGDTASPEGTGTRAAIPGHAIAGKTGTAQGRDSVAFVGVMPEYAASVMVFNPKEQQDVGGYGGNMPATIWHDAFAPFLADKPTSAFPPADPALMQGQPAPAPSAPAPDQGTATPDQGDAGRGDADAGQGDADGRPGNGNWGGGNGGRGGN</sequence>
<dbReference type="Pfam" id="PF00905">
    <property type="entry name" value="Transpeptidase"/>
    <property type="match status" value="1"/>
</dbReference>
<dbReference type="RefSeq" id="WP_387987433.1">
    <property type="nucleotide sequence ID" value="NZ_JBHSGR010000004.1"/>
</dbReference>
<dbReference type="EMBL" id="JBHSGR010000004">
    <property type="protein sequence ID" value="MFC4692887.1"/>
    <property type="molecule type" value="Genomic_DNA"/>
</dbReference>
<evidence type="ECO:0000259" key="10">
    <source>
        <dbReference type="Pfam" id="PF00905"/>
    </source>
</evidence>
<dbReference type="Pfam" id="PF00912">
    <property type="entry name" value="Transgly"/>
    <property type="match status" value="1"/>
</dbReference>
<dbReference type="Gene3D" id="3.40.710.10">
    <property type="entry name" value="DD-peptidase/beta-lactamase superfamily"/>
    <property type="match status" value="1"/>
</dbReference>
<dbReference type="PANTHER" id="PTHR32282:SF33">
    <property type="entry name" value="PEPTIDOGLYCAN GLYCOSYLTRANSFERASE"/>
    <property type="match status" value="1"/>
</dbReference>
<dbReference type="InterPro" id="IPR001460">
    <property type="entry name" value="PCN-bd_Tpept"/>
</dbReference>
<feature type="region of interest" description="Disordered" evidence="9">
    <location>
        <begin position="670"/>
        <end position="739"/>
    </location>
</feature>
<dbReference type="SUPFAM" id="SSF53955">
    <property type="entry name" value="Lysozyme-like"/>
    <property type="match status" value="1"/>
</dbReference>
<evidence type="ECO:0000259" key="11">
    <source>
        <dbReference type="Pfam" id="PF00912"/>
    </source>
</evidence>
<dbReference type="InterPro" id="IPR012338">
    <property type="entry name" value="Beta-lactam/transpept-like"/>
</dbReference>
<evidence type="ECO:0000256" key="6">
    <source>
        <dbReference type="ARBA" id="ARBA00023268"/>
    </source>
</evidence>
<feature type="compositionally biased region" description="Gly residues" evidence="9">
    <location>
        <begin position="724"/>
        <end position="739"/>
    </location>
</feature>
<organism evidence="12 13">
    <name type="scientific">Geodermatophilus arenarius</name>
    <dbReference type="NCBI Taxonomy" id="1137990"/>
    <lineage>
        <taxon>Bacteria</taxon>
        <taxon>Bacillati</taxon>
        <taxon>Actinomycetota</taxon>
        <taxon>Actinomycetes</taxon>
        <taxon>Geodermatophilales</taxon>
        <taxon>Geodermatophilaceae</taxon>
        <taxon>Geodermatophilus</taxon>
    </lineage>
</organism>
<keyword evidence="1" id="KW-0121">Carboxypeptidase</keyword>
<evidence type="ECO:0000256" key="8">
    <source>
        <dbReference type="ARBA" id="ARBA00049902"/>
    </source>
</evidence>
<keyword evidence="13" id="KW-1185">Reference proteome</keyword>
<protein>
    <submittedName>
        <fullName evidence="12">Transglycosylase domain-containing protein</fullName>
        <ecNumber evidence="12">2.4.-.-</ecNumber>
    </submittedName>
</protein>
<accession>A0ABV9LHK7</accession>
<evidence type="ECO:0000313" key="12">
    <source>
        <dbReference type="EMBL" id="MFC4692887.1"/>
    </source>
</evidence>
<dbReference type="EC" id="2.4.-.-" evidence="12"/>
<evidence type="ECO:0000256" key="5">
    <source>
        <dbReference type="ARBA" id="ARBA00022801"/>
    </source>
</evidence>
<dbReference type="Proteomes" id="UP001596025">
    <property type="component" value="Unassembled WGS sequence"/>
</dbReference>
<comment type="caution">
    <text evidence="12">The sequence shown here is derived from an EMBL/GenBank/DDBJ whole genome shotgun (WGS) entry which is preliminary data.</text>
</comment>
<dbReference type="InterPro" id="IPR050396">
    <property type="entry name" value="Glycosyltr_51/Transpeptidase"/>
</dbReference>
<dbReference type="Gene3D" id="1.10.3810.10">
    <property type="entry name" value="Biosynthetic peptidoglycan transglycosylase-like"/>
    <property type="match status" value="1"/>
</dbReference>
<dbReference type="InterPro" id="IPR036950">
    <property type="entry name" value="PBP_transglycosylase"/>
</dbReference>
<evidence type="ECO:0000313" key="13">
    <source>
        <dbReference type="Proteomes" id="UP001596025"/>
    </source>
</evidence>
<gene>
    <name evidence="12" type="ORF">ACFO3M_05740</name>
</gene>
<name>A0ABV9LHK7_9ACTN</name>
<evidence type="ECO:0000256" key="2">
    <source>
        <dbReference type="ARBA" id="ARBA00022670"/>
    </source>
</evidence>
<keyword evidence="5" id="KW-0378">Hydrolase</keyword>
<comment type="catalytic activity">
    <reaction evidence="7">
        <text>Preferential cleavage: (Ac)2-L-Lys-D-Ala-|-D-Ala. Also transpeptidation of peptidyl-alanyl moieties that are N-acyl substituents of D-alanine.</text>
        <dbReference type="EC" id="3.4.16.4"/>
    </reaction>
</comment>
<dbReference type="GO" id="GO:0016757">
    <property type="term" value="F:glycosyltransferase activity"/>
    <property type="evidence" value="ECO:0007669"/>
    <property type="project" value="UniProtKB-KW"/>
</dbReference>
<evidence type="ECO:0000256" key="9">
    <source>
        <dbReference type="SAM" id="MobiDB-lite"/>
    </source>
</evidence>